<dbReference type="Proteomes" id="UP000324897">
    <property type="component" value="Chromosome 3"/>
</dbReference>
<proteinExistence type="predicted"/>
<gene>
    <name evidence="1" type="ORF">EJB05_41293</name>
</gene>
<protein>
    <submittedName>
        <fullName evidence="1">Uncharacterized protein</fullName>
    </submittedName>
</protein>
<dbReference type="Gramene" id="TVU07916">
    <property type="protein sequence ID" value="TVU07916"/>
    <property type="gene ID" value="EJB05_41293"/>
</dbReference>
<dbReference type="InterPro" id="IPR036758">
    <property type="entry name" value="At5g01610-like"/>
</dbReference>
<name>A0A5J9T973_9POAL</name>
<organism evidence="1 2">
    <name type="scientific">Eragrostis curvula</name>
    <name type="common">weeping love grass</name>
    <dbReference type="NCBI Taxonomy" id="38414"/>
    <lineage>
        <taxon>Eukaryota</taxon>
        <taxon>Viridiplantae</taxon>
        <taxon>Streptophyta</taxon>
        <taxon>Embryophyta</taxon>
        <taxon>Tracheophyta</taxon>
        <taxon>Spermatophyta</taxon>
        <taxon>Magnoliopsida</taxon>
        <taxon>Liliopsida</taxon>
        <taxon>Poales</taxon>
        <taxon>Poaceae</taxon>
        <taxon>PACMAD clade</taxon>
        <taxon>Chloridoideae</taxon>
        <taxon>Eragrostideae</taxon>
        <taxon>Eragrostidinae</taxon>
        <taxon>Eragrostis</taxon>
    </lineage>
</organism>
<comment type="caution">
    <text evidence="1">The sequence shown here is derived from an EMBL/GenBank/DDBJ whole genome shotgun (WGS) entry which is preliminary data.</text>
</comment>
<dbReference type="OrthoDB" id="1927821at2759"/>
<sequence>MASQIESHRSGADVVKGDAVCRKKSIELLEELGLPKGLLPVEDIQEFGYNRDSGFMWLVQGKKKVEHTFKKIKQTVSYAAEVTAFVEKGKLRKITGVKTKELMLWLSVVVYVPEASPEKVTFKTGTGLSDSFDGTAFALGELFCRGLRCRVATTATVSALAQPQWGCPVHELEVEVDGITGAAVEILVLVGVAQEVDEAAAIVRRRRSRPSSAVNARRSSASAANRSGW</sequence>
<evidence type="ECO:0000313" key="2">
    <source>
        <dbReference type="Proteomes" id="UP000324897"/>
    </source>
</evidence>
<reference evidence="1 2" key="1">
    <citation type="journal article" date="2019" name="Sci. Rep.">
        <title>A high-quality genome of Eragrostis curvula grass provides insights into Poaceae evolution and supports new strategies to enhance forage quality.</title>
        <authorList>
            <person name="Carballo J."/>
            <person name="Santos B.A.C.M."/>
            <person name="Zappacosta D."/>
            <person name="Garbus I."/>
            <person name="Selva J.P."/>
            <person name="Gallo C.A."/>
            <person name="Diaz A."/>
            <person name="Albertini E."/>
            <person name="Caccamo M."/>
            <person name="Echenique V."/>
        </authorList>
    </citation>
    <scope>NUCLEOTIDE SEQUENCE [LARGE SCALE GENOMIC DNA]</scope>
    <source>
        <strain evidence="2">cv. Victoria</strain>
        <tissue evidence="1">Leaf</tissue>
    </source>
</reference>
<dbReference type="SUPFAM" id="SSF141562">
    <property type="entry name" value="At5g01610-like"/>
    <property type="match status" value="1"/>
</dbReference>
<dbReference type="PANTHER" id="PTHR31676:SF89">
    <property type="entry name" value="OS07G0120500 PROTEIN"/>
    <property type="match status" value="1"/>
</dbReference>
<keyword evidence="2" id="KW-1185">Reference proteome</keyword>
<dbReference type="InterPro" id="IPR007493">
    <property type="entry name" value="DUF538"/>
</dbReference>
<evidence type="ECO:0000313" key="1">
    <source>
        <dbReference type="EMBL" id="TVU07916.1"/>
    </source>
</evidence>
<dbReference type="AlphaFoldDB" id="A0A5J9T973"/>
<dbReference type="PANTHER" id="PTHR31676">
    <property type="entry name" value="T31J12.3 PROTEIN-RELATED"/>
    <property type="match status" value="1"/>
</dbReference>
<accession>A0A5J9T973</accession>
<dbReference type="Gene3D" id="2.30.240.10">
    <property type="entry name" value="At5g01610-like"/>
    <property type="match status" value="1"/>
</dbReference>
<dbReference type="Pfam" id="PF04398">
    <property type="entry name" value="DUF538"/>
    <property type="match status" value="1"/>
</dbReference>
<dbReference type="EMBL" id="RWGY01000039">
    <property type="protein sequence ID" value="TVU07916.1"/>
    <property type="molecule type" value="Genomic_DNA"/>
</dbReference>
<feature type="non-terminal residue" evidence="1">
    <location>
        <position position="1"/>
    </location>
</feature>